<proteinExistence type="predicted"/>
<evidence type="ECO:0000313" key="1">
    <source>
        <dbReference type="EMBL" id="JAH02203.1"/>
    </source>
</evidence>
<reference evidence="1" key="2">
    <citation type="journal article" date="2015" name="Fish Shellfish Immunol.">
        <title>Early steps in the European eel (Anguilla anguilla)-Vibrio vulnificus interaction in the gills: Role of the RtxA13 toxin.</title>
        <authorList>
            <person name="Callol A."/>
            <person name="Pajuelo D."/>
            <person name="Ebbesson L."/>
            <person name="Teles M."/>
            <person name="MacKenzie S."/>
            <person name="Amaro C."/>
        </authorList>
    </citation>
    <scope>NUCLEOTIDE SEQUENCE</scope>
</reference>
<accession>A0A0E9PEB2</accession>
<reference evidence="1" key="1">
    <citation type="submission" date="2014-11" db="EMBL/GenBank/DDBJ databases">
        <authorList>
            <person name="Amaro Gonzalez C."/>
        </authorList>
    </citation>
    <scope>NUCLEOTIDE SEQUENCE</scope>
</reference>
<protein>
    <submittedName>
        <fullName evidence="1">Uncharacterized protein</fullName>
    </submittedName>
</protein>
<sequence length="8" mass="922">MAEMNHSC</sequence>
<organism evidence="1">
    <name type="scientific">Anguilla anguilla</name>
    <name type="common">European freshwater eel</name>
    <name type="synonym">Muraena anguilla</name>
    <dbReference type="NCBI Taxonomy" id="7936"/>
    <lineage>
        <taxon>Eukaryota</taxon>
        <taxon>Metazoa</taxon>
        <taxon>Chordata</taxon>
        <taxon>Craniata</taxon>
        <taxon>Vertebrata</taxon>
        <taxon>Euteleostomi</taxon>
        <taxon>Actinopterygii</taxon>
        <taxon>Neopterygii</taxon>
        <taxon>Teleostei</taxon>
        <taxon>Anguilliformes</taxon>
        <taxon>Anguillidae</taxon>
        <taxon>Anguilla</taxon>
    </lineage>
</organism>
<dbReference type="EMBL" id="GBXM01106374">
    <property type="protein sequence ID" value="JAH02203.1"/>
    <property type="molecule type" value="Transcribed_RNA"/>
</dbReference>
<name>A0A0E9PEB2_ANGAN</name>